<dbReference type="SMART" id="SM00226">
    <property type="entry name" value="LMWPc"/>
    <property type="match status" value="1"/>
</dbReference>
<sequence>MKRRILFLCTGNACRSQMAEGWARHLGGERVDVRSAGIEAHGLHPRAVEAMADAGVDISGQASHRLTGEDLQWADLVVTVCGHADEHCPVLPPGTRRVHWAVDDPARADGDGDTLRAIFHACRDGIRERVSRLLNEGDDDGA</sequence>
<reference evidence="3" key="1">
    <citation type="submission" date="2019-06" db="EMBL/GenBank/DDBJ databases">
        <authorList>
            <person name="Murdoch R.W."/>
            <person name="Fathepure B."/>
        </authorList>
    </citation>
    <scope>NUCLEOTIDE SEQUENCE</scope>
</reference>
<dbReference type="PANTHER" id="PTHR43428:SF1">
    <property type="entry name" value="ARSENATE REDUCTASE"/>
    <property type="match status" value="1"/>
</dbReference>
<keyword evidence="3" id="KW-0560">Oxidoreductase</keyword>
<dbReference type="Pfam" id="PF01451">
    <property type="entry name" value="LMWPc"/>
    <property type="match status" value="1"/>
</dbReference>
<gene>
    <name evidence="3" type="primary">arsC</name>
    <name evidence="3" type="ORF">KBTEX_00647</name>
</gene>
<name>A0A5B8R605_9ZZZZ</name>
<accession>A0A5B8R605</accession>
<dbReference type="InterPro" id="IPR036196">
    <property type="entry name" value="Ptyr_pPase_sf"/>
</dbReference>
<evidence type="ECO:0000259" key="2">
    <source>
        <dbReference type="SMART" id="SM00226"/>
    </source>
</evidence>
<dbReference type="EMBL" id="MN079082">
    <property type="protein sequence ID" value="QEA04339.1"/>
    <property type="molecule type" value="Genomic_DNA"/>
</dbReference>
<protein>
    <submittedName>
        <fullName evidence="3">Arsenate reductase</fullName>
        <ecNumber evidence="3">1.20.4.4</ecNumber>
    </submittedName>
</protein>
<dbReference type="SUPFAM" id="SSF52788">
    <property type="entry name" value="Phosphotyrosine protein phosphatases I"/>
    <property type="match status" value="1"/>
</dbReference>
<proteinExistence type="predicted"/>
<evidence type="ECO:0000313" key="3">
    <source>
        <dbReference type="EMBL" id="QEA04339.1"/>
    </source>
</evidence>
<keyword evidence="1" id="KW-0059">Arsenical resistance</keyword>
<dbReference type="PANTHER" id="PTHR43428">
    <property type="entry name" value="ARSENATE REDUCTASE"/>
    <property type="match status" value="1"/>
</dbReference>
<dbReference type="GO" id="GO:0046685">
    <property type="term" value="P:response to arsenic-containing substance"/>
    <property type="evidence" value="ECO:0007669"/>
    <property type="project" value="UniProtKB-KW"/>
</dbReference>
<dbReference type="AlphaFoldDB" id="A0A5B8R605"/>
<dbReference type="CDD" id="cd16345">
    <property type="entry name" value="LMWP_ArsC"/>
    <property type="match status" value="1"/>
</dbReference>
<feature type="domain" description="Phosphotyrosine protein phosphatase I" evidence="2">
    <location>
        <begin position="3"/>
        <end position="136"/>
    </location>
</feature>
<organism evidence="3">
    <name type="scientific">uncultured organism</name>
    <dbReference type="NCBI Taxonomy" id="155900"/>
    <lineage>
        <taxon>unclassified sequences</taxon>
        <taxon>environmental samples</taxon>
    </lineage>
</organism>
<evidence type="ECO:0000256" key="1">
    <source>
        <dbReference type="ARBA" id="ARBA00022849"/>
    </source>
</evidence>
<dbReference type="GO" id="GO:0030612">
    <property type="term" value="F:arsenate reductase (thioredoxin) activity"/>
    <property type="evidence" value="ECO:0007669"/>
    <property type="project" value="UniProtKB-EC"/>
</dbReference>
<dbReference type="Gene3D" id="3.40.50.2300">
    <property type="match status" value="1"/>
</dbReference>
<dbReference type="InterPro" id="IPR023485">
    <property type="entry name" value="Ptyr_pPase"/>
</dbReference>
<dbReference type="EC" id="1.20.4.4" evidence="3"/>